<evidence type="ECO:0000256" key="3">
    <source>
        <dbReference type="ARBA" id="ARBA00022729"/>
    </source>
</evidence>
<organism evidence="8 9">
    <name type="scientific">Eleutherodactylus coqui</name>
    <name type="common">Puerto Rican coqui</name>
    <dbReference type="NCBI Taxonomy" id="57060"/>
    <lineage>
        <taxon>Eukaryota</taxon>
        <taxon>Metazoa</taxon>
        <taxon>Chordata</taxon>
        <taxon>Craniata</taxon>
        <taxon>Vertebrata</taxon>
        <taxon>Euteleostomi</taxon>
        <taxon>Amphibia</taxon>
        <taxon>Batrachia</taxon>
        <taxon>Anura</taxon>
        <taxon>Neobatrachia</taxon>
        <taxon>Hyloidea</taxon>
        <taxon>Eleutherodactylidae</taxon>
        <taxon>Eleutherodactylinae</taxon>
        <taxon>Eleutherodactylus</taxon>
        <taxon>Eleutherodactylus</taxon>
    </lineage>
</organism>
<dbReference type="InterPro" id="IPR016054">
    <property type="entry name" value="LY6_UPA_recep-like"/>
</dbReference>
<dbReference type="InterPro" id="IPR051110">
    <property type="entry name" value="Ly-6/neurotoxin-like_GPI-ap"/>
</dbReference>
<comment type="subcellular location">
    <subcellularLocation>
        <location evidence="1">Cell membrane</location>
    </subcellularLocation>
</comment>
<gene>
    <name evidence="8" type="ORF">GDO78_014801</name>
</gene>
<keyword evidence="4" id="KW-0472">Membrane</keyword>
<evidence type="ECO:0000256" key="2">
    <source>
        <dbReference type="ARBA" id="ARBA00022475"/>
    </source>
</evidence>
<evidence type="ECO:0000256" key="6">
    <source>
        <dbReference type="SAM" id="SignalP"/>
    </source>
</evidence>
<dbReference type="Pfam" id="PF00087">
    <property type="entry name" value="Toxin_TOLIP"/>
    <property type="match status" value="1"/>
</dbReference>
<accession>A0A8J6E6N5</accession>
<dbReference type="FunFam" id="2.10.60.10:FF:000003">
    <property type="entry name" value="lymphocyte antigen 6E isoform X1"/>
    <property type="match status" value="1"/>
</dbReference>
<keyword evidence="2" id="KW-1003">Cell membrane</keyword>
<keyword evidence="3 6" id="KW-0732">Signal</keyword>
<reference evidence="8" key="1">
    <citation type="thesis" date="2020" institute="ProQuest LLC" country="789 East Eisenhower Parkway, Ann Arbor, MI, USA">
        <title>Comparative Genomics and Chromosome Evolution.</title>
        <authorList>
            <person name="Mudd A.B."/>
        </authorList>
    </citation>
    <scope>NUCLEOTIDE SEQUENCE</scope>
    <source>
        <strain evidence="8">HN-11 Male</strain>
        <tissue evidence="8">Kidney and liver</tissue>
    </source>
</reference>
<feature type="domain" description="UPAR/Ly6" evidence="7">
    <location>
        <begin position="21"/>
        <end position="110"/>
    </location>
</feature>
<dbReference type="PANTHER" id="PTHR16983">
    <property type="entry name" value="UPAR/LY6 DOMAIN-CONTAINING PROTEIN"/>
    <property type="match status" value="1"/>
</dbReference>
<sequence length="126" mass="12910">MAAYTSLLLVIALCAAAVQSLRCYSCLAATKNANCLTAMRCADGETYCQTTVTSSGIGLLSYVTISKRCAVSCTPINSSIAIASTSVSCCRTDLCNYNGSASIRSSCAAISLALGSVLIILKSSVL</sequence>
<evidence type="ECO:0000313" key="8">
    <source>
        <dbReference type="EMBL" id="KAG9462159.1"/>
    </source>
</evidence>
<dbReference type="GO" id="GO:0005886">
    <property type="term" value="C:plasma membrane"/>
    <property type="evidence" value="ECO:0007669"/>
    <property type="project" value="UniProtKB-SubCell"/>
</dbReference>
<keyword evidence="5" id="KW-0325">Glycoprotein</keyword>
<feature type="chain" id="PRO_5035320845" description="UPAR/Ly6 domain-containing protein" evidence="6">
    <location>
        <begin position="21"/>
        <end position="126"/>
    </location>
</feature>
<dbReference type="OrthoDB" id="9900838at2759"/>
<dbReference type="InterPro" id="IPR045860">
    <property type="entry name" value="Snake_toxin-like_sf"/>
</dbReference>
<dbReference type="InterPro" id="IPR035076">
    <property type="entry name" value="Toxin/TOLIP"/>
</dbReference>
<proteinExistence type="predicted"/>
<dbReference type="Gene3D" id="2.10.60.10">
    <property type="entry name" value="CD59"/>
    <property type="match status" value="1"/>
</dbReference>
<dbReference type="AlphaFoldDB" id="A0A8J6E6N5"/>
<evidence type="ECO:0000256" key="5">
    <source>
        <dbReference type="ARBA" id="ARBA00023180"/>
    </source>
</evidence>
<dbReference type="SUPFAM" id="SSF57302">
    <property type="entry name" value="Snake toxin-like"/>
    <property type="match status" value="1"/>
</dbReference>
<evidence type="ECO:0000256" key="4">
    <source>
        <dbReference type="ARBA" id="ARBA00023136"/>
    </source>
</evidence>
<dbReference type="PANTHER" id="PTHR16983:SF13">
    <property type="entry name" value="LYMPHOCYTE ANTIGEN 6E"/>
    <property type="match status" value="1"/>
</dbReference>
<dbReference type="SMART" id="SM00134">
    <property type="entry name" value="LU"/>
    <property type="match status" value="1"/>
</dbReference>
<evidence type="ECO:0000256" key="1">
    <source>
        <dbReference type="ARBA" id="ARBA00004236"/>
    </source>
</evidence>
<feature type="signal peptide" evidence="6">
    <location>
        <begin position="1"/>
        <end position="20"/>
    </location>
</feature>
<name>A0A8J6E6N5_ELECQ</name>
<evidence type="ECO:0000259" key="7">
    <source>
        <dbReference type="SMART" id="SM00134"/>
    </source>
</evidence>
<dbReference type="Proteomes" id="UP000770717">
    <property type="component" value="Unassembled WGS sequence"/>
</dbReference>
<keyword evidence="9" id="KW-1185">Reference proteome</keyword>
<protein>
    <recommendedName>
        <fullName evidence="7">UPAR/Ly6 domain-containing protein</fullName>
    </recommendedName>
</protein>
<evidence type="ECO:0000313" key="9">
    <source>
        <dbReference type="Proteomes" id="UP000770717"/>
    </source>
</evidence>
<dbReference type="CDD" id="cd23575">
    <property type="entry name" value="TFP_LU_ECD_GPIHBP1"/>
    <property type="match status" value="1"/>
</dbReference>
<comment type="caution">
    <text evidence="8">The sequence shown here is derived from an EMBL/GenBank/DDBJ whole genome shotgun (WGS) entry which is preliminary data.</text>
</comment>
<dbReference type="EMBL" id="WNTK01013214">
    <property type="protein sequence ID" value="KAG9462159.1"/>
    <property type="molecule type" value="Genomic_DNA"/>
</dbReference>